<comment type="catalytic activity">
    <reaction evidence="8">
        <text>L-seryl-[protein] + ATP = 3-O-(5'-adenylyl)-L-seryl-[protein] + diphosphate</text>
        <dbReference type="Rhea" id="RHEA:58120"/>
        <dbReference type="Rhea" id="RHEA-COMP:9863"/>
        <dbReference type="Rhea" id="RHEA-COMP:15073"/>
        <dbReference type="ChEBI" id="CHEBI:29999"/>
        <dbReference type="ChEBI" id="CHEBI:30616"/>
        <dbReference type="ChEBI" id="CHEBI:33019"/>
        <dbReference type="ChEBI" id="CHEBI:142516"/>
        <dbReference type="EC" id="2.7.7.108"/>
    </reaction>
</comment>
<dbReference type="AlphaFoldDB" id="A0A1H1V8Q0"/>
<protein>
    <recommendedName>
        <fullName evidence="8">Protein nucleotidyltransferase YdiU</fullName>
        <ecNumber evidence="8">2.7.7.-</ecNumber>
    </recommendedName>
    <alternativeName>
        <fullName evidence="8">Protein adenylyltransferase YdiU</fullName>
        <ecNumber evidence="8">2.7.7.108</ecNumber>
    </alternativeName>
    <alternativeName>
        <fullName evidence="8">Protein uridylyltransferase YdiU</fullName>
        <ecNumber evidence="8">2.7.7.-</ecNumber>
    </alternativeName>
</protein>
<evidence type="ECO:0000256" key="4">
    <source>
        <dbReference type="ARBA" id="ARBA00022723"/>
    </source>
</evidence>
<keyword evidence="4 8" id="KW-0479">Metal-binding</keyword>
<dbReference type="NCBIfam" id="NF045949">
    <property type="entry name" value="PrtAdtaseSelOPseudom"/>
    <property type="match status" value="1"/>
</dbReference>
<reference evidence="10" key="1">
    <citation type="submission" date="2016-10" db="EMBL/GenBank/DDBJ databases">
        <authorList>
            <person name="Varghese N."/>
            <person name="Submissions S."/>
        </authorList>
    </citation>
    <scope>NUCLEOTIDE SEQUENCE [LARGE SCALE GENOMIC DNA]</scope>
    <source>
        <strain evidence="10">2SM5</strain>
    </source>
</reference>
<feature type="binding site" evidence="8">
    <location>
        <position position="103"/>
    </location>
    <ligand>
        <name>ATP</name>
        <dbReference type="ChEBI" id="CHEBI:30616"/>
    </ligand>
</feature>
<comment type="similarity">
    <text evidence="1 8">Belongs to the SELO family.</text>
</comment>
<proteinExistence type="inferred from homology"/>
<dbReference type="Pfam" id="PF02696">
    <property type="entry name" value="SelO"/>
    <property type="match status" value="1"/>
</dbReference>
<evidence type="ECO:0000256" key="8">
    <source>
        <dbReference type="HAMAP-Rule" id="MF_00692"/>
    </source>
</evidence>
<dbReference type="Proteomes" id="UP000243426">
    <property type="component" value="Chromosome I"/>
</dbReference>
<comment type="cofactor">
    <cofactor evidence="8">
        <name>Mg(2+)</name>
        <dbReference type="ChEBI" id="CHEBI:18420"/>
    </cofactor>
    <cofactor evidence="8">
        <name>Mn(2+)</name>
        <dbReference type="ChEBI" id="CHEBI:29035"/>
    </cofactor>
</comment>
<feature type="binding site" evidence="8">
    <location>
        <position position="124"/>
    </location>
    <ligand>
        <name>ATP</name>
        <dbReference type="ChEBI" id="CHEBI:30616"/>
    </ligand>
</feature>
<dbReference type="EC" id="2.7.7.-" evidence="8"/>
<dbReference type="HAMAP" id="MF_00692">
    <property type="entry name" value="SelO"/>
    <property type="match status" value="1"/>
</dbReference>
<evidence type="ECO:0000256" key="5">
    <source>
        <dbReference type="ARBA" id="ARBA00022741"/>
    </source>
</evidence>
<evidence type="ECO:0000256" key="3">
    <source>
        <dbReference type="ARBA" id="ARBA00022695"/>
    </source>
</evidence>
<dbReference type="EMBL" id="LT629748">
    <property type="protein sequence ID" value="SDS81105.1"/>
    <property type="molecule type" value="Genomic_DNA"/>
</dbReference>
<dbReference type="PANTHER" id="PTHR12153">
    <property type="entry name" value="SELENOPROTEIN O"/>
    <property type="match status" value="1"/>
</dbReference>
<keyword evidence="2 8" id="KW-0808">Transferase</keyword>
<feature type="binding site" evidence="8">
    <location>
        <position position="194"/>
    </location>
    <ligand>
        <name>ATP</name>
        <dbReference type="ChEBI" id="CHEBI:30616"/>
    </ligand>
</feature>
<name>A0A1H1V8Q0_9GAMM</name>
<keyword evidence="6 8" id="KW-0067">ATP-binding</keyword>
<organism evidence="9 10">
    <name type="scientific">Halopseudomonas litoralis</name>
    <dbReference type="NCBI Taxonomy" id="797277"/>
    <lineage>
        <taxon>Bacteria</taxon>
        <taxon>Pseudomonadati</taxon>
        <taxon>Pseudomonadota</taxon>
        <taxon>Gammaproteobacteria</taxon>
        <taxon>Pseudomonadales</taxon>
        <taxon>Pseudomonadaceae</taxon>
        <taxon>Halopseudomonas</taxon>
    </lineage>
</organism>
<evidence type="ECO:0000256" key="1">
    <source>
        <dbReference type="ARBA" id="ARBA00009747"/>
    </source>
</evidence>
<evidence type="ECO:0000256" key="2">
    <source>
        <dbReference type="ARBA" id="ARBA00022679"/>
    </source>
</evidence>
<dbReference type="PANTHER" id="PTHR12153:SF15">
    <property type="entry name" value="PROTEIN ADENYLYLTRANSFERASE SELO, MITOCHONDRIAL"/>
    <property type="match status" value="1"/>
</dbReference>
<dbReference type="InterPro" id="IPR003846">
    <property type="entry name" value="SelO"/>
</dbReference>
<comment type="catalytic activity">
    <reaction evidence="8">
        <text>L-tyrosyl-[protein] + UTP = O-(5'-uridylyl)-L-tyrosyl-[protein] + diphosphate</text>
        <dbReference type="Rhea" id="RHEA:83887"/>
        <dbReference type="Rhea" id="RHEA-COMP:10136"/>
        <dbReference type="Rhea" id="RHEA-COMP:20238"/>
        <dbReference type="ChEBI" id="CHEBI:33019"/>
        <dbReference type="ChEBI" id="CHEBI:46398"/>
        <dbReference type="ChEBI" id="CHEBI:46858"/>
        <dbReference type="ChEBI" id="CHEBI:90602"/>
    </reaction>
</comment>
<feature type="binding site" evidence="8">
    <location>
        <position position="264"/>
    </location>
    <ligand>
        <name>Mg(2+)</name>
        <dbReference type="ChEBI" id="CHEBI:18420"/>
    </ligand>
</feature>
<comment type="catalytic activity">
    <reaction evidence="8">
        <text>L-seryl-[protein] + UTP = O-(5'-uridylyl)-L-seryl-[protein] + diphosphate</text>
        <dbReference type="Rhea" id="RHEA:64604"/>
        <dbReference type="Rhea" id="RHEA-COMP:9863"/>
        <dbReference type="Rhea" id="RHEA-COMP:16635"/>
        <dbReference type="ChEBI" id="CHEBI:29999"/>
        <dbReference type="ChEBI" id="CHEBI:33019"/>
        <dbReference type="ChEBI" id="CHEBI:46398"/>
        <dbReference type="ChEBI" id="CHEBI:156051"/>
    </reaction>
</comment>
<feature type="binding site" evidence="8">
    <location>
        <position position="187"/>
    </location>
    <ligand>
        <name>ATP</name>
        <dbReference type="ChEBI" id="CHEBI:30616"/>
    </ligand>
</feature>
<dbReference type="GO" id="GO:0030145">
    <property type="term" value="F:manganese ion binding"/>
    <property type="evidence" value="ECO:0007669"/>
    <property type="project" value="UniProtKB-UniRule"/>
</dbReference>
<dbReference type="GO" id="GO:0070733">
    <property type="term" value="F:AMPylase activity"/>
    <property type="evidence" value="ECO:0007669"/>
    <property type="project" value="UniProtKB-EC"/>
</dbReference>
<comment type="function">
    <text evidence="8">Nucleotidyltransferase involved in the post-translational modification of proteins. It can catalyze the addition of adenosine monophosphate (AMP) or uridine monophosphate (UMP) to a protein, resulting in modifications known as AMPylation and UMPylation.</text>
</comment>
<feature type="binding site" evidence="8">
    <location>
        <position position="137"/>
    </location>
    <ligand>
        <name>ATP</name>
        <dbReference type="ChEBI" id="CHEBI:30616"/>
    </ligand>
</feature>
<evidence type="ECO:0000313" key="10">
    <source>
        <dbReference type="Proteomes" id="UP000243426"/>
    </source>
</evidence>
<comment type="catalytic activity">
    <reaction evidence="8">
        <text>L-threonyl-[protein] + ATP = 3-O-(5'-adenylyl)-L-threonyl-[protein] + diphosphate</text>
        <dbReference type="Rhea" id="RHEA:54292"/>
        <dbReference type="Rhea" id="RHEA-COMP:11060"/>
        <dbReference type="Rhea" id="RHEA-COMP:13847"/>
        <dbReference type="ChEBI" id="CHEBI:30013"/>
        <dbReference type="ChEBI" id="CHEBI:30616"/>
        <dbReference type="ChEBI" id="CHEBI:33019"/>
        <dbReference type="ChEBI" id="CHEBI:138113"/>
        <dbReference type="EC" id="2.7.7.108"/>
    </reaction>
</comment>
<keyword evidence="5 8" id="KW-0547">Nucleotide-binding</keyword>
<evidence type="ECO:0000313" key="9">
    <source>
        <dbReference type="EMBL" id="SDS81105.1"/>
    </source>
</evidence>
<evidence type="ECO:0000256" key="7">
    <source>
        <dbReference type="ARBA" id="ARBA00022842"/>
    </source>
</evidence>
<keyword evidence="3 8" id="KW-0548">Nucleotidyltransferase</keyword>
<dbReference type="STRING" id="797277.SAMN05216198_2844"/>
<gene>
    <name evidence="8" type="primary">ydiU</name>
    <name evidence="8" type="synonym">selO</name>
    <name evidence="9" type="ORF">SAMN05216198_2844</name>
</gene>
<dbReference type="NCBIfam" id="NF000658">
    <property type="entry name" value="PRK00029.1"/>
    <property type="match status" value="1"/>
</dbReference>
<feature type="binding site" evidence="8">
    <location>
        <position position="101"/>
    </location>
    <ligand>
        <name>ATP</name>
        <dbReference type="ChEBI" id="CHEBI:30616"/>
    </ligand>
</feature>
<feature type="binding site" evidence="8">
    <location>
        <position position="273"/>
    </location>
    <ligand>
        <name>Mg(2+)</name>
        <dbReference type="ChEBI" id="CHEBI:18420"/>
    </ligand>
</feature>
<dbReference type="GO" id="GO:0005524">
    <property type="term" value="F:ATP binding"/>
    <property type="evidence" value="ECO:0007669"/>
    <property type="project" value="UniProtKB-UniRule"/>
</dbReference>
<feature type="binding site" evidence="8">
    <location>
        <position position="136"/>
    </location>
    <ligand>
        <name>ATP</name>
        <dbReference type="ChEBI" id="CHEBI:30616"/>
    </ligand>
</feature>
<feature type="binding site" evidence="8">
    <location>
        <position position="273"/>
    </location>
    <ligand>
        <name>ATP</name>
        <dbReference type="ChEBI" id="CHEBI:30616"/>
    </ligand>
</feature>
<comment type="catalytic activity">
    <reaction evidence="8">
        <text>L-histidyl-[protein] + UTP = N(tele)-(5'-uridylyl)-L-histidyl-[protein] + diphosphate</text>
        <dbReference type="Rhea" id="RHEA:83891"/>
        <dbReference type="Rhea" id="RHEA-COMP:9745"/>
        <dbReference type="Rhea" id="RHEA-COMP:20239"/>
        <dbReference type="ChEBI" id="CHEBI:29979"/>
        <dbReference type="ChEBI" id="CHEBI:33019"/>
        <dbReference type="ChEBI" id="CHEBI:46398"/>
        <dbReference type="ChEBI" id="CHEBI:233474"/>
    </reaction>
</comment>
<dbReference type="EC" id="2.7.7.108" evidence="8"/>
<comment type="catalytic activity">
    <reaction evidence="8">
        <text>L-tyrosyl-[protein] + ATP = O-(5'-adenylyl)-L-tyrosyl-[protein] + diphosphate</text>
        <dbReference type="Rhea" id="RHEA:54288"/>
        <dbReference type="Rhea" id="RHEA-COMP:10136"/>
        <dbReference type="Rhea" id="RHEA-COMP:13846"/>
        <dbReference type="ChEBI" id="CHEBI:30616"/>
        <dbReference type="ChEBI" id="CHEBI:33019"/>
        <dbReference type="ChEBI" id="CHEBI:46858"/>
        <dbReference type="ChEBI" id="CHEBI:83624"/>
        <dbReference type="EC" id="2.7.7.108"/>
    </reaction>
</comment>
<keyword evidence="7 8" id="KW-0460">Magnesium</keyword>
<feature type="binding site" evidence="8">
    <location>
        <position position="104"/>
    </location>
    <ligand>
        <name>ATP</name>
        <dbReference type="ChEBI" id="CHEBI:30616"/>
    </ligand>
</feature>
<accession>A0A1H1V8Q0</accession>
<evidence type="ECO:0000256" key="6">
    <source>
        <dbReference type="ARBA" id="ARBA00022840"/>
    </source>
</evidence>
<keyword evidence="10" id="KW-1185">Reference proteome</keyword>
<feature type="active site" description="Proton acceptor" evidence="8">
    <location>
        <position position="263"/>
    </location>
</feature>
<sequence length="488" mass="55371">MKAFPSVNGMLMTTLADLHFDNRFARLGDTFSTKVVPDPLNNPRLVVSSEDAMGLIDMDPAQADDPQFTEVFSGRQIWSAAEPRAMVYSGHQFGAYNPQLGDGRGLLLGEVVNQRGEHWDMHLKGAGSTPYSRMGDGRAVLRSSVREFLASEALYALGIPSSRALCVTVGDDPVYREHQERGAMLLRMAPSHIRFGHFEFFYYTRQHDALRQLVDFTLQTCYPASQQAAEPVLDMYRQIVRRTVDMIARWQAYGFCHGVMNTDNMSILGITFDFGPYAFLDDYDAGHICNHSDHEGRYAFNRQPAIGQWNLACLAQALTPYVEVEQLKAELATVMPLYQTEYMRLMRARLGWAGEQPGDEELLQRLLQQMQDSASDYHITLRLLAEDDAGARDQFIDRLTFDIWFQQHQARQSADPSALADRLSCNPVYVLRNYLAQQAIAAAEENDFSEVRRLHQILRQPFTRQAGQERYTASPPDWGRRLEISCSS</sequence>
<keyword evidence="8" id="KW-0464">Manganese</keyword>
<dbReference type="GO" id="GO:0000287">
    <property type="term" value="F:magnesium ion binding"/>
    <property type="evidence" value="ECO:0007669"/>
    <property type="project" value="UniProtKB-UniRule"/>
</dbReference>